<evidence type="ECO:0000256" key="2">
    <source>
        <dbReference type="SAM" id="MobiDB-lite"/>
    </source>
</evidence>
<proteinExistence type="predicted"/>
<comment type="caution">
    <text evidence="3">The sequence shown here is derived from an EMBL/GenBank/DDBJ whole genome shotgun (WGS) entry which is preliminary data.</text>
</comment>
<dbReference type="Proteomes" id="UP000285060">
    <property type="component" value="Unassembled WGS sequence"/>
</dbReference>
<name>A0A3R6Y504_9STRA</name>
<gene>
    <name evidence="3" type="ORF">DYB32_007202</name>
</gene>
<feature type="coiled-coil region" evidence="1">
    <location>
        <begin position="93"/>
        <end position="149"/>
    </location>
</feature>
<keyword evidence="1" id="KW-0175">Coiled coil</keyword>
<dbReference type="EMBL" id="QUSY01000888">
    <property type="protein sequence ID" value="RHY26882.1"/>
    <property type="molecule type" value="Genomic_DNA"/>
</dbReference>
<reference evidence="3 4" key="1">
    <citation type="submission" date="2018-08" db="EMBL/GenBank/DDBJ databases">
        <title>Aphanomyces genome sequencing and annotation.</title>
        <authorList>
            <person name="Minardi D."/>
            <person name="Oidtmann B."/>
            <person name="Van Der Giezen M."/>
            <person name="Studholme D.J."/>
        </authorList>
    </citation>
    <scope>NUCLEOTIDE SEQUENCE [LARGE SCALE GENOMIC DNA]</scope>
    <source>
        <strain evidence="3 4">NJM0002</strain>
    </source>
</reference>
<feature type="region of interest" description="Disordered" evidence="2">
    <location>
        <begin position="62"/>
        <end position="82"/>
    </location>
</feature>
<organism evidence="3 4">
    <name type="scientific">Aphanomyces invadans</name>
    <dbReference type="NCBI Taxonomy" id="157072"/>
    <lineage>
        <taxon>Eukaryota</taxon>
        <taxon>Sar</taxon>
        <taxon>Stramenopiles</taxon>
        <taxon>Oomycota</taxon>
        <taxon>Saprolegniomycetes</taxon>
        <taxon>Saprolegniales</taxon>
        <taxon>Verrucalvaceae</taxon>
        <taxon>Aphanomyces</taxon>
    </lineage>
</organism>
<accession>A0A3R6Y504</accession>
<protein>
    <submittedName>
        <fullName evidence="3">Uncharacterized protein</fullName>
    </submittedName>
</protein>
<keyword evidence="4" id="KW-1185">Reference proteome</keyword>
<dbReference type="AlphaFoldDB" id="A0A3R6Y504"/>
<dbReference type="VEuPathDB" id="FungiDB:H310_12572"/>
<evidence type="ECO:0000313" key="4">
    <source>
        <dbReference type="Proteomes" id="UP000285060"/>
    </source>
</evidence>
<evidence type="ECO:0000256" key="1">
    <source>
        <dbReference type="SAM" id="Coils"/>
    </source>
</evidence>
<evidence type="ECO:0000313" key="3">
    <source>
        <dbReference type="EMBL" id="RHY26882.1"/>
    </source>
</evidence>
<feature type="compositionally biased region" description="Polar residues" evidence="2">
    <location>
        <begin position="70"/>
        <end position="80"/>
    </location>
</feature>
<sequence>MRMSGMRKRWGFLPSALRFVEGRKDDQVYKQVRRCAKEKAGHLAITTKVSLKCPADSVDDNNEADANLESVDNSSRSGPSTVEHVNVNDVVTIEKLERLIQERKAKAAEQKEVAERALAAELEKAAREAAEAAARVQAAKEALRQAEAATGLSWMYSQTPLTMSLGAVRPPNVMWTARPDLWLSSARTFAGMTRADAVRVTECMARLREISDYAPLDARRVEAHLEMLRSGGHDDLKWHIGIVYALEHLWVAEAHPLKFTAFKERMKTQYPGWVVDVRLIARRGDETMLEHISGFVSALV</sequence>